<name>A0A6C0AH06_9ZZZZ</name>
<dbReference type="EMBL" id="MN740601">
    <property type="protein sequence ID" value="QHS78645.1"/>
    <property type="molecule type" value="Genomic_DNA"/>
</dbReference>
<dbReference type="InterPro" id="IPR029058">
    <property type="entry name" value="AB_hydrolase_fold"/>
</dbReference>
<organism evidence="1">
    <name type="scientific">viral metagenome</name>
    <dbReference type="NCBI Taxonomy" id="1070528"/>
    <lineage>
        <taxon>unclassified sequences</taxon>
        <taxon>metagenomes</taxon>
        <taxon>organismal metagenomes</taxon>
    </lineage>
</organism>
<evidence type="ECO:0008006" key="2">
    <source>
        <dbReference type="Google" id="ProtNLM"/>
    </source>
</evidence>
<reference evidence="1" key="1">
    <citation type="journal article" date="2020" name="Nature">
        <title>Giant virus diversity and host interactions through global metagenomics.</title>
        <authorList>
            <person name="Schulz F."/>
            <person name="Roux S."/>
            <person name="Paez-Espino D."/>
            <person name="Jungbluth S."/>
            <person name="Walsh D.A."/>
            <person name="Denef V.J."/>
            <person name="McMahon K.D."/>
            <person name="Konstantinidis K.T."/>
            <person name="Eloe-Fadrosh E.A."/>
            <person name="Kyrpides N.C."/>
            <person name="Woyke T."/>
        </authorList>
    </citation>
    <scope>NUCLEOTIDE SEQUENCE</scope>
    <source>
        <strain evidence="1">GVMAG-S-1024976-23</strain>
    </source>
</reference>
<accession>A0A6C0AH06</accession>
<sequence>MDKKQVRIYALLTAYSWPKRRLGYNTGFRNKYFLKNARKVNLKMNLLKDYKLLEEHSNQYLCAFHNEKNNEIVYSIRGTDLIDPKDIFMDLQVLSGTEKRNKRFKESYEKLKLLLQDYPKYTFTLCGASLGGRIAIDLLDSDLGDKITEVHVFNCATSLAHLYKSAQCLSKENNNKKNYCKNRVIKLHIHLVNNDPISILSMGELSKTKTVYPKKSESPKYLKGKNKKILTVHSILNFV</sequence>
<evidence type="ECO:0000313" key="1">
    <source>
        <dbReference type="EMBL" id="QHS78645.1"/>
    </source>
</evidence>
<protein>
    <recommendedName>
        <fullName evidence="2">Fungal lipase-like domain-containing protein</fullName>
    </recommendedName>
</protein>
<dbReference type="SUPFAM" id="SSF53474">
    <property type="entry name" value="alpha/beta-Hydrolases"/>
    <property type="match status" value="1"/>
</dbReference>
<proteinExistence type="predicted"/>
<dbReference type="AlphaFoldDB" id="A0A6C0AH06"/>
<dbReference type="Gene3D" id="3.40.50.1820">
    <property type="entry name" value="alpha/beta hydrolase"/>
    <property type="match status" value="1"/>
</dbReference>